<evidence type="ECO:0000259" key="4">
    <source>
        <dbReference type="PROSITE" id="PS50987"/>
    </source>
</evidence>
<organism evidence="5 6">
    <name type="scientific">Actinocatenispora thailandica</name>
    <dbReference type="NCBI Taxonomy" id="227318"/>
    <lineage>
        <taxon>Bacteria</taxon>
        <taxon>Bacillati</taxon>
        <taxon>Actinomycetota</taxon>
        <taxon>Actinomycetes</taxon>
        <taxon>Micromonosporales</taxon>
        <taxon>Micromonosporaceae</taxon>
        <taxon>Actinocatenispora</taxon>
    </lineage>
</organism>
<dbReference type="InterPro" id="IPR001845">
    <property type="entry name" value="HTH_ArsR_DNA-bd_dom"/>
</dbReference>
<dbReference type="CDD" id="cd00090">
    <property type="entry name" value="HTH_ARSR"/>
    <property type="match status" value="1"/>
</dbReference>
<keyword evidence="2" id="KW-0238">DNA-binding</keyword>
<dbReference type="GO" id="GO:0003700">
    <property type="term" value="F:DNA-binding transcription factor activity"/>
    <property type="evidence" value="ECO:0007669"/>
    <property type="project" value="InterPro"/>
</dbReference>
<gene>
    <name evidence="5" type="ORF">Athai_26050</name>
</gene>
<dbReference type="AlphaFoldDB" id="A0A7R7DPF4"/>
<evidence type="ECO:0000313" key="5">
    <source>
        <dbReference type="EMBL" id="BCJ35102.1"/>
    </source>
</evidence>
<dbReference type="InterPro" id="IPR036390">
    <property type="entry name" value="WH_DNA-bd_sf"/>
</dbReference>
<evidence type="ECO:0000313" key="6">
    <source>
        <dbReference type="Proteomes" id="UP000611640"/>
    </source>
</evidence>
<reference evidence="5 6" key="1">
    <citation type="submission" date="2020-08" db="EMBL/GenBank/DDBJ databases">
        <title>Whole genome shotgun sequence of Actinocatenispora thailandica NBRC 105041.</title>
        <authorList>
            <person name="Komaki H."/>
            <person name="Tamura T."/>
        </authorList>
    </citation>
    <scope>NUCLEOTIDE SEQUENCE [LARGE SCALE GENOMIC DNA]</scope>
    <source>
        <strain evidence="5 6">NBRC 105041</strain>
    </source>
</reference>
<dbReference type="PROSITE" id="PS50987">
    <property type="entry name" value="HTH_ARSR_2"/>
    <property type="match status" value="1"/>
</dbReference>
<dbReference type="RefSeq" id="WP_203961709.1">
    <property type="nucleotide sequence ID" value="NZ_AP023355.1"/>
</dbReference>
<evidence type="ECO:0000256" key="1">
    <source>
        <dbReference type="ARBA" id="ARBA00023015"/>
    </source>
</evidence>
<dbReference type="KEGG" id="atl:Athai_26050"/>
<keyword evidence="6" id="KW-1185">Reference proteome</keyword>
<dbReference type="PANTHER" id="PTHR43132:SF6">
    <property type="entry name" value="HTH-TYPE TRANSCRIPTIONAL REPRESSOR CZRA"/>
    <property type="match status" value="1"/>
</dbReference>
<proteinExistence type="predicted"/>
<accession>A0A7R7DPF4</accession>
<dbReference type="Pfam" id="PF12840">
    <property type="entry name" value="HTH_20"/>
    <property type="match status" value="1"/>
</dbReference>
<dbReference type="Proteomes" id="UP000611640">
    <property type="component" value="Chromosome"/>
</dbReference>
<dbReference type="SUPFAM" id="SSF46785">
    <property type="entry name" value="Winged helix' DNA-binding domain"/>
    <property type="match status" value="1"/>
</dbReference>
<dbReference type="InterPro" id="IPR051011">
    <property type="entry name" value="Metal_resp_trans_reg"/>
</dbReference>
<dbReference type="GO" id="GO:0003677">
    <property type="term" value="F:DNA binding"/>
    <property type="evidence" value="ECO:0007669"/>
    <property type="project" value="UniProtKB-KW"/>
</dbReference>
<dbReference type="PANTHER" id="PTHR43132">
    <property type="entry name" value="ARSENICAL RESISTANCE OPERON REPRESSOR ARSR-RELATED"/>
    <property type="match status" value="1"/>
</dbReference>
<keyword evidence="3" id="KW-0804">Transcription</keyword>
<dbReference type="EMBL" id="AP023355">
    <property type="protein sequence ID" value="BCJ35102.1"/>
    <property type="molecule type" value="Genomic_DNA"/>
</dbReference>
<name>A0A7R7DPF4_9ACTN</name>
<protein>
    <submittedName>
        <fullName evidence="5">Transcriptional regulator</fullName>
    </submittedName>
</protein>
<evidence type="ECO:0000256" key="2">
    <source>
        <dbReference type="ARBA" id="ARBA00023125"/>
    </source>
</evidence>
<dbReference type="SMART" id="SM00418">
    <property type="entry name" value="HTH_ARSR"/>
    <property type="match status" value="1"/>
</dbReference>
<dbReference type="Gene3D" id="1.10.10.10">
    <property type="entry name" value="Winged helix-like DNA-binding domain superfamily/Winged helix DNA-binding domain"/>
    <property type="match status" value="1"/>
</dbReference>
<sequence length="331" mass="35807">MLELRLGVTDLASMWFAYSPLQETVFSIRALVLPGVYAPRLPWHDDVAEHLNPEDVELLYAMMPPRRWLPDFLTPRPQAPGPRFADQLGTVRATPGALGWHDILAAYGPARLPPVLSDGGADPDALVGRIATVLDRYWRRCVRPWWPRLRAVLDADIVYRSRSLAVGGARALFADLHERVSWADGVLTVRQSSRPQHSAVEVAGRGLALVPSAFARGAMTVVDPAGPPVVSYPARGRSTLWEVAQPATEAALARLIGAPRARLLGLLEHPASTTELAYRLGVTAAAVSQQLSVLHAAGLVTRARSGRSVLYARTTLGDRLADPVVPGHVAP</sequence>
<dbReference type="InterPro" id="IPR036388">
    <property type="entry name" value="WH-like_DNA-bd_sf"/>
</dbReference>
<evidence type="ECO:0000256" key="3">
    <source>
        <dbReference type="ARBA" id="ARBA00023163"/>
    </source>
</evidence>
<dbReference type="InterPro" id="IPR011991">
    <property type="entry name" value="ArsR-like_HTH"/>
</dbReference>
<feature type="domain" description="HTH arsR-type" evidence="4">
    <location>
        <begin position="240"/>
        <end position="331"/>
    </location>
</feature>
<keyword evidence="1" id="KW-0805">Transcription regulation</keyword>